<reference evidence="3" key="2">
    <citation type="submission" date="2020-10" db="EMBL/GenBank/DDBJ databases">
        <authorList>
            <person name="Cooper E.A."/>
            <person name="Brenton Z.W."/>
            <person name="Flinn B.S."/>
            <person name="Jenkins J."/>
            <person name="Shu S."/>
            <person name="Flowers D."/>
            <person name="Luo F."/>
            <person name="Wang Y."/>
            <person name="Xia P."/>
            <person name="Barry K."/>
            <person name="Daum C."/>
            <person name="Lipzen A."/>
            <person name="Yoshinaga Y."/>
            <person name="Schmutz J."/>
            <person name="Saski C."/>
            <person name="Vermerris W."/>
            <person name="Kresovich S."/>
        </authorList>
    </citation>
    <scope>NUCLEOTIDE SEQUENCE</scope>
</reference>
<proteinExistence type="predicted"/>
<protein>
    <recommendedName>
        <fullName evidence="2">KIB1-4 beta-propeller domain-containing protein</fullName>
    </recommendedName>
</protein>
<dbReference type="InterPro" id="IPR005174">
    <property type="entry name" value="KIB1-4_b-propeller"/>
</dbReference>
<dbReference type="PANTHER" id="PTHR33165:SF86">
    <property type="entry name" value="EXPRESSED PROTEIN"/>
    <property type="match status" value="1"/>
</dbReference>
<organism evidence="3 4">
    <name type="scientific">Sorghum bicolor</name>
    <name type="common">Sorghum</name>
    <name type="synonym">Sorghum vulgare</name>
    <dbReference type="NCBI Taxonomy" id="4558"/>
    <lineage>
        <taxon>Eukaryota</taxon>
        <taxon>Viridiplantae</taxon>
        <taxon>Streptophyta</taxon>
        <taxon>Embryophyta</taxon>
        <taxon>Tracheophyta</taxon>
        <taxon>Spermatophyta</taxon>
        <taxon>Magnoliopsida</taxon>
        <taxon>Liliopsida</taxon>
        <taxon>Poales</taxon>
        <taxon>Poaceae</taxon>
        <taxon>PACMAD clade</taxon>
        <taxon>Panicoideae</taxon>
        <taxon>Andropogonodae</taxon>
        <taxon>Andropogoneae</taxon>
        <taxon>Sorghinae</taxon>
        <taxon>Sorghum</taxon>
    </lineage>
</organism>
<feature type="domain" description="KIB1-4 beta-propeller" evidence="2">
    <location>
        <begin position="59"/>
        <end position="203"/>
    </location>
</feature>
<evidence type="ECO:0000259" key="2">
    <source>
        <dbReference type="Pfam" id="PF03478"/>
    </source>
</evidence>
<dbReference type="Pfam" id="PF03478">
    <property type="entry name" value="Beta-prop_KIB1-4"/>
    <property type="match status" value="1"/>
</dbReference>
<evidence type="ECO:0000256" key="1">
    <source>
        <dbReference type="SAM" id="MobiDB-lite"/>
    </source>
</evidence>
<dbReference type="AlphaFoldDB" id="A0A921RJS0"/>
<name>A0A921RJS0_SORBI</name>
<dbReference type="PANTHER" id="PTHR33165">
    <property type="entry name" value="F-BOX DOMAIN CONTAINING PROTEIN-LIKE-RELATED"/>
    <property type="match status" value="1"/>
</dbReference>
<accession>A0A921RJS0</accession>
<dbReference type="EMBL" id="CM027682">
    <property type="protein sequence ID" value="KAG0541100.1"/>
    <property type="molecule type" value="Genomic_DNA"/>
</dbReference>
<evidence type="ECO:0000313" key="3">
    <source>
        <dbReference type="EMBL" id="KAG0541100.1"/>
    </source>
</evidence>
<dbReference type="Proteomes" id="UP000807115">
    <property type="component" value="Chromosome 3"/>
</dbReference>
<evidence type="ECO:0000313" key="4">
    <source>
        <dbReference type="Proteomes" id="UP000807115"/>
    </source>
</evidence>
<reference evidence="3" key="1">
    <citation type="journal article" date="2019" name="BMC Genomics">
        <title>A new reference genome for Sorghum bicolor reveals high levels of sequence similarity between sweet and grain genotypes: implications for the genetics of sugar metabolism.</title>
        <authorList>
            <person name="Cooper E.A."/>
            <person name="Brenton Z.W."/>
            <person name="Flinn B.S."/>
            <person name="Jenkins J."/>
            <person name="Shu S."/>
            <person name="Flowers D."/>
            <person name="Luo F."/>
            <person name="Wang Y."/>
            <person name="Xia P."/>
            <person name="Barry K."/>
            <person name="Daum C."/>
            <person name="Lipzen A."/>
            <person name="Yoshinaga Y."/>
            <person name="Schmutz J."/>
            <person name="Saski C."/>
            <person name="Vermerris W."/>
            <person name="Kresovich S."/>
        </authorList>
    </citation>
    <scope>NUCLEOTIDE SEQUENCE</scope>
</reference>
<gene>
    <name evidence="3" type="ORF">BDA96_03G467000</name>
</gene>
<comment type="caution">
    <text evidence="3">The sequence shown here is derived from an EMBL/GenBank/DDBJ whole genome shotgun (WGS) entry which is preliminary data.</text>
</comment>
<feature type="region of interest" description="Disordered" evidence="1">
    <location>
        <begin position="294"/>
        <end position="317"/>
    </location>
</feature>
<sequence>MAAQGWASLPADLVNRVADCLLATNDLDFYTDLRAVCQHWRSVTADPRSNQHDPRFRPSRWVLLDEHKASSSAAVHGALLFVNTATGRFLRRTLPLLRDPAGHAFVTSTTGGLLLRSEEYDKDCRCYTVVATGGDMLLAVLKRRRGMDVFKIDASGNVKERVDSIGSLALFLGVRCLVVDAHCFPTVEPNCAYFQLRELTGLDDQPYIFKFSIGTCGNEEDEPELVSAAMAIGNDCTVSPCNTGPFTVTQLLSNYTMDIPGEQLMWKGWYSCLELVSYIGGDDHYTDYIDYVDDDDDESDDDDWGSNCDPDDDWSSS</sequence>